<comment type="pathway">
    <text evidence="2 7 8">Cell wall biogenesis; peptidoglycan biosynthesis.</text>
</comment>
<sequence>MSLLCLKGSLILLQDYKLIFGLGATGLSCAQFFESKGLNYTIIDDNPSPKRLASLRKINPDVSFCRPNSEIILGASEIVVSPGVALSNPCLVEASKLDIPVTGDVAMFGQLANAPMVAITGSNGKSTVTAMLGHLASCQSAGVFVGGNIGKPCLDVLTELAKLYILEVSSFQLELATNLPTVASVVLNLSPDHLDRYNSLDDYYEVKGNVYQNCETAIINRQLQWDYSIPTESSSISFGQDKPKSLGDFGIIDGVIHQGRTKLISQEQLPLGGAHNVSNCMAALALGTAVGLEMASMLEDLKSFRGLPHRCELVKKINDVTFYNDSKATNIASCEAAIRSFAVGRNIILLLGGVSKETGFSDLSPLVKAFVKKLIAFGEAREEISETLGEFCDLERCTTLARAVTLAKKSAKPRDIVLFSPACASFDMFEDYRARGDAFKSLVYRYSP</sequence>
<evidence type="ECO:0000256" key="3">
    <source>
        <dbReference type="ARBA" id="ARBA00022490"/>
    </source>
</evidence>
<dbReference type="GO" id="GO:0005737">
    <property type="term" value="C:cytoplasm"/>
    <property type="evidence" value="ECO:0007669"/>
    <property type="project" value="UniProtKB-SubCell"/>
</dbReference>
<dbReference type="PANTHER" id="PTHR43692:SF1">
    <property type="entry name" value="UDP-N-ACETYLMURAMOYLALANINE--D-GLUTAMATE LIGASE"/>
    <property type="match status" value="1"/>
</dbReference>
<dbReference type="GO" id="GO:0008764">
    <property type="term" value="F:UDP-N-acetylmuramoylalanine-D-glutamate ligase activity"/>
    <property type="evidence" value="ECO:0007669"/>
    <property type="project" value="UniProtKB-UniRule"/>
</dbReference>
<comment type="similarity">
    <text evidence="7">Belongs to the MurCDEF family.</text>
</comment>
<dbReference type="Gene3D" id="3.40.50.720">
    <property type="entry name" value="NAD(P)-binding Rossmann-like Domain"/>
    <property type="match status" value="1"/>
</dbReference>
<dbReference type="NCBIfam" id="TIGR01087">
    <property type="entry name" value="murD"/>
    <property type="match status" value="1"/>
</dbReference>
<keyword evidence="5 7" id="KW-0547">Nucleotide-binding</keyword>
<feature type="domain" description="Mur ligase central" evidence="10">
    <location>
        <begin position="119"/>
        <end position="286"/>
    </location>
</feature>
<evidence type="ECO:0000256" key="4">
    <source>
        <dbReference type="ARBA" id="ARBA00022598"/>
    </source>
</evidence>
<comment type="catalytic activity">
    <reaction evidence="7 8">
        <text>UDP-N-acetyl-alpha-D-muramoyl-L-alanine + D-glutamate + ATP = UDP-N-acetyl-alpha-D-muramoyl-L-alanyl-D-glutamate + ADP + phosphate + H(+)</text>
        <dbReference type="Rhea" id="RHEA:16429"/>
        <dbReference type="ChEBI" id="CHEBI:15378"/>
        <dbReference type="ChEBI" id="CHEBI:29986"/>
        <dbReference type="ChEBI" id="CHEBI:30616"/>
        <dbReference type="ChEBI" id="CHEBI:43474"/>
        <dbReference type="ChEBI" id="CHEBI:83898"/>
        <dbReference type="ChEBI" id="CHEBI:83900"/>
        <dbReference type="ChEBI" id="CHEBI:456216"/>
        <dbReference type="EC" id="6.3.2.9"/>
    </reaction>
</comment>
<accession>A0A520S4Y6</accession>
<keyword evidence="7 8" id="KW-0132">Cell division</keyword>
<evidence type="ECO:0000256" key="6">
    <source>
        <dbReference type="ARBA" id="ARBA00022840"/>
    </source>
</evidence>
<dbReference type="GO" id="GO:0051301">
    <property type="term" value="P:cell division"/>
    <property type="evidence" value="ECO:0007669"/>
    <property type="project" value="UniProtKB-KW"/>
</dbReference>
<dbReference type="InterPro" id="IPR005762">
    <property type="entry name" value="MurD"/>
</dbReference>
<dbReference type="EC" id="6.3.2.9" evidence="7 8"/>
<dbReference type="Proteomes" id="UP000316199">
    <property type="component" value="Unassembled WGS sequence"/>
</dbReference>
<dbReference type="Gene3D" id="3.90.190.20">
    <property type="entry name" value="Mur ligase, C-terminal domain"/>
    <property type="match status" value="1"/>
</dbReference>
<feature type="domain" description="Mur ligase C-terminal" evidence="9">
    <location>
        <begin position="309"/>
        <end position="423"/>
    </location>
</feature>
<name>A0A520S4Y6_9GAMM</name>
<dbReference type="SUPFAM" id="SSF53623">
    <property type="entry name" value="MurD-like peptide ligases, catalytic domain"/>
    <property type="match status" value="1"/>
</dbReference>
<dbReference type="InterPro" id="IPR013221">
    <property type="entry name" value="Mur_ligase_cen"/>
</dbReference>
<dbReference type="PANTHER" id="PTHR43692">
    <property type="entry name" value="UDP-N-ACETYLMURAMOYLALANINE--D-GLUTAMATE LIGASE"/>
    <property type="match status" value="1"/>
</dbReference>
<keyword evidence="7 8" id="KW-0961">Cell wall biogenesis/degradation</keyword>
<evidence type="ECO:0000259" key="10">
    <source>
        <dbReference type="Pfam" id="PF08245"/>
    </source>
</evidence>
<dbReference type="GO" id="GO:0005524">
    <property type="term" value="F:ATP binding"/>
    <property type="evidence" value="ECO:0007669"/>
    <property type="project" value="UniProtKB-UniRule"/>
</dbReference>
<evidence type="ECO:0000256" key="1">
    <source>
        <dbReference type="ARBA" id="ARBA00004496"/>
    </source>
</evidence>
<proteinExistence type="inferred from homology"/>
<dbReference type="InterPro" id="IPR036565">
    <property type="entry name" value="Mur-like_cat_sf"/>
</dbReference>
<evidence type="ECO:0000259" key="9">
    <source>
        <dbReference type="Pfam" id="PF02875"/>
    </source>
</evidence>
<keyword evidence="4 7" id="KW-0436">Ligase</keyword>
<dbReference type="GO" id="GO:0008360">
    <property type="term" value="P:regulation of cell shape"/>
    <property type="evidence" value="ECO:0007669"/>
    <property type="project" value="UniProtKB-KW"/>
</dbReference>
<keyword evidence="7 8" id="KW-0131">Cell cycle</keyword>
<comment type="subcellular location">
    <subcellularLocation>
        <location evidence="1 7 8">Cytoplasm</location>
    </subcellularLocation>
</comment>
<keyword evidence="6 7" id="KW-0067">ATP-binding</keyword>
<dbReference type="HAMAP" id="MF_00639">
    <property type="entry name" value="MurD"/>
    <property type="match status" value="1"/>
</dbReference>
<dbReference type="InterPro" id="IPR036615">
    <property type="entry name" value="Mur_ligase_C_dom_sf"/>
</dbReference>
<comment type="caution">
    <text evidence="11">The sequence shown here is derived from an EMBL/GenBank/DDBJ whole genome shotgun (WGS) entry which is preliminary data.</text>
</comment>
<dbReference type="AlphaFoldDB" id="A0A520S4Y6"/>
<dbReference type="Pfam" id="PF02875">
    <property type="entry name" value="Mur_ligase_C"/>
    <property type="match status" value="1"/>
</dbReference>
<evidence type="ECO:0000313" key="11">
    <source>
        <dbReference type="EMBL" id="RZO77511.1"/>
    </source>
</evidence>
<dbReference type="InterPro" id="IPR004101">
    <property type="entry name" value="Mur_ligase_C"/>
</dbReference>
<dbReference type="PROSITE" id="PS51257">
    <property type="entry name" value="PROKAR_LIPOPROTEIN"/>
    <property type="match status" value="1"/>
</dbReference>
<dbReference type="GO" id="GO:0071555">
    <property type="term" value="P:cell wall organization"/>
    <property type="evidence" value="ECO:0007669"/>
    <property type="project" value="UniProtKB-KW"/>
</dbReference>
<keyword evidence="7 8" id="KW-0573">Peptidoglycan synthesis</keyword>
<reference evidence="11 12" key="1">
    <citation type="submission" date="2019-02" db="EMBL/GenBank/DDBJ databases">
        <title>Prokaryotic population dynamics and viral predation in marine succession experiment using metagenomics: the confinement effect.</title>
        <authorList>
            <person name="Haro-Moreno J.M."/>
            <person name="Rodriguez-Valera F."/>
            <person name="Lopez-Perez M."/>
        </authorList>
    </citation>
    <scope>NUCLEOTIDE SEQUENCE [LARGE SCALE GENOMIC DNA]</scope>
    <source>
        <strain evidence="11">MED-G157</strain>
    </source>
</reference>
<keyword evidence="7 8" id="KW-0133">Cell shape</keyword>
<organism evidence="11 12">
    <name type="scientific">OM182 bacterium</name>
    <dbReference type="NCBI Taxonomy" id="2510334"/>
    <lineage>
        <taxon>Bacteria</taxon>
        <taxon>Pseudomonadati</taxon>
        <taxon>Pseudomonadota</taxon>
        <taxon>Gammaproteobacteria</taxon>
        <taxon>OMG group</taxon>
        <taxon>OM182 clade</taxon>
    </lineage>
</organism>
<evidence type="ECO:0000313" key="12">
    <source>
        <dbReference type="Proteomes" id="UP000316199"/>
    </source>
</evidence>
<dbReference type="SUPFAM" id="SSF51984">
    <property type="entry name" value="MurCD N-terminal domain"/>
    <property type="match status" value="1"/>
</dbReference>
<comment type="function">
    <text evidence="7 8">Cell wall formation. Catalyzes the addition of glutamate to the nucleotide precursor UDP-N-acetylmuramoyl-L-alanine (UMA).</text>
</comment>
<dbReference type="Gene3D" id="3.40.1190.10">
    <property type="entry name" value="Mur-like, catalytic domain"/>
    <property type="match status" value="1"/>
</dbReference>
<dbReference type="Pfam" id="PF08245">
    <property type="entry name" value="Mur_ligase_M"/>
    <property type="match status" value="1"/>
</dbReference>
<gene>
    <name evidence="7 11" type="primary">murD</name>
    <name evidence="11" type="ORF">EVA68_01275</name>
</gene>
<feature type="binding site" evidence="7">
    <location>
        <begin position="121"/>
        <end position="127"/>
    </location>
    <ligand>
        <name>ATP</name>
        <dbReference type="ChEBI" id="CHEBI:30616"/>
    </ligand>
</feature>
<keyword evidence="3 7" id="KW-0963">Cytoplasm</keyword>
<evidence type="ECO:0000256" key="8">
    <source>
        <dbReference type="RuleBase" id="RU003664"/>
    </source>
</evidence>
<evidence type="ECO:0000256" key="7">
    <source>
        <dbReference type="HAMAP-Rule" id="MF_00639"/>
    </source>
</evidence>
<dbReference type="Pfam" id="PF21799">
    <property type="entry name" value="MurD-like_N"/>
    <property type="match status" value="1"/>
</dbReference>
<evidence type="ECO:0000256" key="2">
    <source>
        <dbReference type="ARBA" id="ARBA00004752"/>
    </source>
</evidence>
<protein>
    <recommendedName>
        <fullName evidence="7 8">UDP-N-acetylmuramoylalanine--D-glutamate ligase</fullName>
        <ecNumber evidence="7 8">6.3.2.9</ecNumber>
    </recommendedName>
    <alternativeName>
        <fullName evidence="7">D-glutamic acid-adding enzyme</fullName>
    </alternativeName>
    <alternativeName>
        <fullName evidence="7">UDP-N-acetylmuramoyl-L-alanyl-D-glutamate synthetase</fullName>
    </alternativeName>
</protein>
<dbReference type="UniPathway" id="UPA00219"/>
<dbReference type="EMBL" id="SHAG01000002">
    <property type="protein sequence ID" value="RZO77511.1"/>
    <property type="molecule type" value="Genomic_DNA"/>
</dbReference>
<dbReference type="GO" id="GO:0009252">
    <property type="term" value="P:peptidoglycan biosynthetic process"/>
    <property type="evidence" value="ECO:0007669"/>
    <property type="project" value="UniProtKB-UniRule"/>
</dbReference>
<dbReference type="SUPFAM" id="SSF53244">
    <property type="entry name" value="MurD-like peptide ligases, peptide-binding domain"/>
    <property type="match status" value="1"/>
</dbReference>
<evidence type="ECO:0000256" key="5">
    <source>
        <dbReference type="ARBA" id="ARBA00022741"/>
    </source>
</evidence>